<dbReference type="PANTHER" id="PTHR46112">
    <property type="entry name" value="AMINOPEPTIDASE"/>
    <property type="match status" value="1"/>
</dbReference>
<evidence type="ECO:0000256" key="4">
    <source>
        <dbReference type="ARBA" id="ARBA00023049"/>
    </source>
</evidence>
<feature type="domain" description="Creatinase N-terminal" evidence="6">
    <location>
        <begin position="11"/>
        <end position="136"/>
    </location>
</feature>
<dbReference type="InterPro" id="IPR001714">
    <property type="entry name" value="Pept_M24_MAP"/>
</dbReference>
<accession>A0A7S7NRN2</accession>
<keyword evidence="8" id="KW-1185">Reference proteome</keyword>
<gene>
    <name evidence="7" type="ORF">IRI77_01025</name>
</gene>
<dbReference type="Pfam" id="PF01321">
    <property type="entry name" value="Creatinase_N"/>
    <property type="match status" value="1"/>
</dbReference>
<evidence type="ECO:0000259" key="6">
    <source>
        <dbReference type="Pfam" id="PF01321"/>
    </source>
</evidence>
<evidence type="ECO:0000313" key="8">
    <source>
        <dbReference type="Proteomes" id="UP000593892"/>
    </source>
</evidence>
<evidence type="ECO:0000313" key="7">
    <source>
        <dbReference type="EMBL" id="QOY88576.1"/>
    </source>
</evidence>
<feature type="domain" description="Peptidase M24" evidence="5">
    <location>
        <begin position="144"/>
        <end position="346"/>
    </location>
</feature>
<evidence type="ECO:0000256" key="3">
    <source>
        <dbReference type="ARBA" id="ARBA00022801"/>
    </source>
</evidence>
<dbReference type="InterPro" id="IPR001131">
    <property type="entry name" value="Peptidase_M24B_aminopep-P_CS"/>
</dbReference>
<dbReference type="SUPFAM" id="SSF53092">
    <property type="entry name" value="Creatinase/prolidase N-terminal domain"/>
    <property type="match status" value="1"/>
</dbReference>
<evidence type="ECO:0000256" key="1">
    <source>
        <dbReference type="ARBA" id="ARBA00022670"/>
    </source>
</evidence>
<organism evidence="7 8">
    <name type="scientific">Paludibaculum fermentans</name>
    <dbReference type="NCBI Taxonomy" id="1473598"/>
    <lineage>
        <taxon>Bacteria</taxon>
        <taxon>Pseudomonadati</taxon>
        <taxon>Acidobacteriota</taxon>
        <taxon>Terriglobia</taxon>
        <taxon>Bryobacterales</taxon>
        <taxon>Bryobacteraceae</taxon>
        <taxon>Paludibaculum</taxon>
    </lineage>
</organism>
<name>A0A7S7NRN2_PALFE</name>
<dbReference type="GO" id="GO:0006508">
    <property type="term" value="P:proteolysis"/>
    <property type="evidence" value="ECO:0007669"/>
    <property type="project" value="UniProtKB-KW"/>
</dbReference>
<dbReference type="InterPro" id="IPR036005">
    <property type="entry name" value="Creatinase/aminopeptidase-like"/>
</dbReference>
<evidence type="ECO:0000259" key="5">
    <source>
        <dbReference type="Pfam" id="PF00557"/>
    </source>
</evidence>
<dbReference type="Pfam" id="PF00557">
    <property type="entry name" value="Peptidase_M24"/>
    <property type="match status" value="1"/>
</dbReference>
<evidence type="ECO:0000256" key="2">
    <source>
        <dbReference type="ARBA" id="ARBA00022723"/>
    </source>
</evidence>
<dbReference type="GO" id="GO:0008235">
    <property type="term" value="F:metalloexopeptidase activity"/>
    <property type="evidence" value="ECO:0007669"/>
    <property type="project" value="UniProtKB-ARBA"/>
</dbReference>
<keyword evidence="4" id="KW-0482">Metalloprotease</keyword>
<dbReference type="RefSeq" id="WP_194450238.1">
    <property type="nucleotide sequence ID" value="NZ_CP063849.1"/>
</dbReference>
<keyword evidence="1" id="KW-0645">Protease</keyword>
<dbReference type="GO" id="GO:0004177">
    <property type="term" value="F:aminopeptidase activity"/>
    <property type="evidence" value="ECO:0007669"/>
    <property type="project" value="UniProtKB-KW"/>
</dbReference>
<dbReference type="InterPro" id="IPR050659">
    <property type="entry name" value="Peptidase_M24B"/>
</dbReference>
<dbReference type="Gene3D" id="3.40.350.10">
    <property type="entry name" value="Creatinase/prolidase N-terminal domain"/>
    <property type="match status" value="1"/>
</dbReference>
<dbReference type="SUPFAM" id="SSF55920">
    <property type="entry name" value="Creatinase/aminopeptidase"/>
    <property type="match status" value="1"/>
</dbReference>
<proteinExistence type="predicted"/>
<dbReference type="AlphaFoldDB" id="A0A7S7NRN2"/>
<reference evidence="7 8" key="1">
    <citation type="submission" date="2020-10" db="EMBL/GenBank/DDBJ databases">
        <title>Complete genome sequence of Paludibaculum fermentans P105T, a facultatively anaerobic acidobacterium capable of dissimilatory Fe(III) reduction.</title>
        <authorList>
            <person name="Dedysh S.N."/>
            <person name="Beletsky A.V."/>
            <person name="Kulichevskaya I.S."/>
            <person name="Mardanov A.V."/>
            <person name="Ravin N.V."/>
        </authorList>
    </citation>
    <scope>NUCLEOTIDE SEQUENCE [LARGE SCALE GENOMIC DNA]</scope>
    <source>
        <strain evidence="7 8">P105</strain>
    </source>
</reference>
<dbReference type="PANTHER" id="PTHR46112:SF3">
    <property type="entry name" value="AMINOPEPTIDASE YPDF"/>
    <property type="match status" value="1"/>
</dbReference>
<dbReference type="CDD" id="cd01092">
    <property type="entry name" value="APP-like"/>
    <property type="match status" value="1"/>
</dbReference>
<dbReference type="InterPro" id="IPR029149">
    <property type="entry name" value="Creatin/AminoP/Spt16_N"/>
</dbReference>
<keyword evidence="3" id="KW-0378">Hydrolase</keyword>
<dbReference type="InterPro" id="IPR000587">
    <property type="entry name" value="Creatinase_N"/>
</dbReference>
<keyword evidence="2" id="KW-0479">Metal-binding</keyword>
<protein>
    <submittedName>
        <fullName evidence="7">Aminopeptidase P family protein</fullName>
    </submittedName>
</protein>
<dbReference type="KEGG" id="pfer:IRI77_01025"/>
<dbReference type="Gene3D" id="3.90.230.10">
    <property type="entry name" value="Creatinase/methionine aminopeptidase superfamily"/>
    <property type="match status" value="1"/>
</dbReference>
<keyword evidence="7" id="KW-0031">Aminopeptidase</keyword>
<dbReference type="Proteomes" id="UP000593892">
    <property type="component" value="Chromosome"/>
</dbReference>
<dbReference type="PROSITE" id="PS00491">
    <property type="entry name" value="PROLINE_PEPTIDASE"/>
    <property type="match status" value="1"/>
</dbReference>
<dbReference type="PRINTS" id="PR00599">
    <property type="entry name" value="MAPEPTIDASE"/>
</dbReference>
<sequence length="364" mass="39484">MTRVPDSRRDRCAKLLHLLDQQKAAAAVITHLPNVRYLSGFTGSNAILLISGRGATLYTDPRYDIQARQQAHCAVRIVRGPLWPEVAAEIKKRNLTSIALESDKVSHADWLEVAKIIGKGVKLRPVKGVVESLRAIKSAAEIDTIRRSVQVNSKALAQTLKKVKPGMTELEVAAELDYRMRRLGAEGPAFETIVACGARSALPHAQPTTEQLKNDQVLLIDMGASLEGYASDMTRVVHLGEPGARIRGLYEAVLEAQLQAIAAVKPGASCAEVDAAARDALKKRKLDRYFTHSTGHGLGLEIHENPRIGAKVETVLQPGMVITIEPGVYVQDFGGVRIEDTVLVTETGVDVLTPTTKEFVVLAS</sequence>
<dbReference type="GO" id="GO:0046872">
    <property type="term" value="F:metal ion binding"/>
    <property type="evidence" value="ECO:0007669"/>
    <property type="project" value="UniProtKB-KW"/>
</dbReference>
<dbReference type="InterPro" id="IPR000994">
    <property type="entry name" value="Pept_M24"/>
</dbReference>
<dbReference type="EMBL" id="CP063849">
    <property type="protein sequence ID" value="QOY88576.1"/>
    <property type="molecule type" value="Genomic_DNA"/>
</dbReference>